<dbReference type="EMBL" id="KE125653">
    <property type="protein sequence ID" value="EPB67513.1"/>
    <property type="molecule type" value="Genomic_DNA"/>
</dbReference>
<gene>
    <name evidence="2" type="ORF">ANCCEY_13392</name>
</gene>
<organism evidence="2 3">
    <name type="scientific">Ancylostoma ceylanicum</name>
    <dbReference type="NCBI Taxonomy" id="53326"/>
    <lineage>
        <taxon>Eukaryota</taxon>
        <taxon>Metazoa</taxon>
        <taxon>Ecdysozoa</taxon>
        <taxon>Nematoda</taxon>
        <taxon>Chromadorea</taxon>
        <taxon>Rhabditida</taxon>
        <taxon>Rhabditina</taxon>
        <taxon>Rhabditomorpha</taxon>
        <taxon>Strongyloidea</taxon>
        <taxon>Ancylostomatidae</taxon>
        <taxon>Ancylostomatinae</taxon>
        <taxon>Ancylostoma</taxon>
    </lineage>
</organism>
<feature type="compositionally biased region" description="Polar residues" evidence="1">
    <location>
        <begin position="71"/>
        <end position="82"/>
    </location>
</feature>
<evidence type="ECO:0000313" key="3">
    <source>
        <dbReference type="Proteomes" id="UP000054495"/>
    </source>
</evidence>
<dbReference type="AlphaFoldDB" id="A0A0D6L8X2"/>
<protein>
    <submittedName>
        <fullName evidence="2">Uncharacterized protein</fullName>
    </submittedName>
</protein>
<dbReference type="Proteomes" id="UP000054495">
    <property type="component" value="Unassembled WGS sequence"/>
</dbReference>
<name>A0A0D6L8X2_9BILA</name>
<proteinExistence type="predicted"/>
<reference evidence="2 3" key="1">
    <citation type="submission" date="2013-05" db="EMBL/GenBank/DDBJ databases">
        <title>Draft genome of the parasitic nematode Anyclostoma ceylanicum.</title>
        <authorList>
            <person name="Mitreva M."/>
        </authorList>
    </citation>
    <scope>NUCLEOTIDE SEQUENCE [LARGE SCALE GENOMIC DNA]</scope>
</reference>
<keyword evidence="3" id="KW-1185">Reference proteome</keyword>
<feature type="compositionally biased region" description="Basic and acidic residues" evidence="1">
    <location>
        <begin position="43"/>
        <end position="70"/>
    </location>
</feature>
<feature type="region of interest" description="Disordered" evidence="1">
    <location>
        <begin position="25"/>
        <end position="82"/>
    </location>
</feature>
<evidence type="ECO:0000256" key="1">
    <source>
        <dbReference type="SAM" id="MobiDB-lite"/>
    </source>
</evidence>
<evidence type="ECO:0000313" key="2">
    <source>
        <dbReference type="EMBL" id="EPB67513.1"/>
    </source>
</evidence>
<sequence>MGVFLGHLYPSNFLLKKKNSLTVSEKTRNQASIKVEVDSDQSPPRKERSGKETAIKVEVDSDQSPPRKDLSTTLTINCHSSK</sequence>
<accession>A0A0D6L8X2</accession>